<evidence type="ECO:0000256" key="1">
    <source>
        <dbReference type="SAM" id="MobiDB-lite"/>
    </source>
</evidence>
<dbReference type="OrthoDB" id="5422061at2759"/>
<feature type="compositionally biased region" description="Basic and acidic residues" evidence="1">
    <location>
        <begin position="117"/>
        <end position="144"/>
    </location>
</feature>
<keyword evidence="3" id="KW-1185">Reference proteome</keyword>
<dbReference type="Proteomes" id="UP000272025">
    <property type="component" value="Unassembled WGS sequence"/>
</dbReference>
<dbReference type="EMBL" id="ML119058">
    <property type="protein sequence ID" value="ROT36945.1"/>
    <property type="molecule type" value="Genomic_DNA"/>
</dbReference>
<gene>
    <name evidence="2" type="ORF">SODALDRAFT_361784</name>
</gene>
<evidence type="ECO:0000313" key="2">
    <source>
        <dbReference type="EMBL" id="ROT36945.1"/>
    </source>
</evidence>
<name>A0A3N2PR30_SODAK</name>
<proteinExistence type="predicted"/>
<dbReference type="RefSeq" id="XP_028464751.1">
    <property type="nucleotide sequence ID" value="XM_028614412.1"/>
</dbReference>
<reference evidence="2 3" key="1">
    <citation type="journal article" date="2018" name="Mol. Ecol.">
        <title>The obligate alkalophilic soda-lake fungus Sodiomyces alkalinus has shifted to a protein diet.</title>
        <authorList>
            <person name="Grum-Grzhimaylo A.A."/>
            <person name="Falkoski D.L."/>
            <person name="van den Heuvel J."/>
            <person name="Valero-Jimenez C.A."/>
            <person name="Min B."/>
            <person name="Choi I.G."/>
            <person name="Lipzen A."/>
            <person name="Daum C.G."/>
            <person name="Aanen D.K."/>
            <person name="Tsang A."/>
            <person name="Henrissat B."/>
            <person name="Bilanenko E.N."/>
            <person name="de Vries R.P."/>
            <person name="van Kan J.A.L."/>
            <person name="Grigoriev I.V."/>
            <person name="Debets A.J.M."/>
        </authorList>
    </citation>
    <scope>NUCLEOTIDE SEQUENCE [LARGE SCALE GENOMIC DNA]</scope>
    <source>
        <strain evidence="2 3">F11</strain>
    </source>
</reference>
<feature type="region of interest" description="Disordered" evidence="1">
    <location>
        <begin position="108"/>
        <end position="157"/>
    </location>
</feature>
<dbReference type="GeneID" id="39582890"/>
<dbReference type="AlphaFoldDB" id="A0A3N2PR30"/>
<protein>
    <submittedName>
        <fullName evidence="2">Uncharacterized protein</fullName>
    </submittedName>
</protein>
<accession>A0A3N2PR30</accession>
<evidence type="ECO:0000313" key="3">
    <source>
        <dbReference type="Proteomes" id="UP000272025"/>
    </source>
</evidence>
<sequence length="157" mass="18246">MRKSAKDPHLFDDNQIFGKAFMWILVRGLVFRQAGEIHASSFWYEASYLKLRLPQTRSKENHPKCNFCAVADNPYGTVKITTRVERSYSNRRRIQVLEFLELHRIPITHTPAPGRPPLRERERDIGESGRREASSPQGTDDRPILKLASISWSRSRQ</sequence>
<organism evidence="2 3">
    <name type="scientific">Sodiomyces alkalinus (strain CBS 110278 / VKM F-3762 / F11)</name>
    <name type="common">Alkaliphilic filamentous fungus</name>
    <dbReference type="NCBI Taxonomy" id="1314773"/>
    <lineage>
        <taxon>Eukaryota</taxon>
        <taxon>Fungi</taxon>
        <taxon>Dikarya</taxon>
        <taxon>Ascomycota</taxon>
        <taxon>Pezizomycotina</taxon>
        <taxon>Sordariomycetes</taxon>
        <taxon>Hypocreomycetidae</taxon>
        <taxon>Glomerellales</taxon>
        <taxon>Plectosphaerellaceae</taxon>
        <taxon>Sodiomyces</taxon>
    </lineage>
</organism>